<accession>A0A6C1TYD4</accession>
<dbReference type="EMBL" id="RXIR01000005">
    <property type="protein sequence ID" value="TVS29376.1"/>
    <property type="molecule type" value="Genomic_DNA"/>
</dbReference>
<dbReference type="AlphaFoldDB" id="A0A6C1TYD4"/>
<dbReference type="Proteomes" id="UP000580709">
    <property type="component" value="Unassembled WGS sequence"/>
</dbReference>
<protein>
    <submittedName>
        <fullName evidence="3">DUF3592 domain-containing protein</fullName>
    </submittedName>
</protein>
<reference evidence="2 5" key="2">
    <citation type="submission" date="2020-07" db="EMBL/GenBank/DDBJ databases">
        <authorList>
            <person name="Khare M."/>
        </authorList>
    </citation>
    <scope>NUCLEOTIDE SEQUENCE [LARGE SCALE GENOMIC DNA]</scope>
    <source>
        <strain evidence="2 5">P8776</strain>
    </source>
</reference>
<evidence type="ECO:0000313" key="5">
    <source>
        <dbReference type="Proteomes" id="UP000580709"/>
    </source>
</evidence>
<evidence type="ECO:0000313" key="2">
    <source>
        <dbReference type="EMBL" id="MBA4505198.1"/>
    </source>
</evidence>
<dbReference type="RefSeq" id="WP_136653399.1">
    <property type="nucleotide sequence ID" value="NZ_CP038157.1"/>
</dbReference>
<gene>
    <name evidence="3" type="ORF">EKI59_03475</name>
    <name evidence="2" type="ORF">H0H28_07665</name>
</gene>
<keyword evidence="1" id="KW-0472">Membrane</keyword>
<keyword evidence="1" id="KW-1133">Transmembrane helix</keyword>
<reference evidence="3 4" key="1">
    <citation type="submission" date="2018-12" db="EMBL/GenBank/DDBJ databases">
        <title>Corynebacterium sanguinis sp. nov., a clinically-associated and environmental corynebacterium.</title>
        <authorList>
            <person name="Gonzales-Siles L."/>
            <person name="Jaen-Luchoro D."/>
            <person name="Cardew S."/>
            <person name="Inganas E."/>
            <person name="Ohlen M."/>
            <person name="Jensie-Markopolous S."/>
            <person name="Pinyeiro-Iglesias B."/>
            <person name="Molin K."/>
            <person name="Skovbjerg S."/>
            <person name="Svensson-Stadler L."/>
            <person name="Funke G."/>
            <person name="Moore E.R.B."/>
        </authorList>
    </citation>
    <scope>NUCLEOTIDE SEQUENCE [LARGE SCALE GENOMIC DNA]</scope>
    <source>
        <strain evidence="3 4">58734</strain>
    </source>
</reference>
<keyword evidence="1" id="KW-0812">Transmembrane</keyword>
<sequence>MSDINWRRRLLQLVIALYACAMLGVVAMIAGPALNDARIMDSPGRGMATVTEVGALRTSVEYQDEQGRYHSPRYGLLYPSGLGEGQRVWVTYSTADPELVKVEGRGWTLAIIPALSVAVVSTLVAVAAFYGVNAAFGRREAKMRL</sequence>
<evidence type="ECO:0000256" key="1">
    <source>
        <dbReference type="SAM" id="Phobius"/>
    </source>
</evidence>
<dbReference type="Proteomes" id="UP000336646">
    <property type="component" value="Unassembled WGS sequence"/>
</dbReference>
<feature type="transmembrane region" description="Helical" evidence="1">
    <location>
        <begin position="107"/>
        <end position="136"/>
    </location>
</feature>
<name>A0A6C1TYD4_9CORY</name>
<proteinExistence type="predicted"/>
<evidence type="ECO:0000313" key="4">
    <source>
        <dbReference type="Proteomes" id="UP000336646"/>
    </source>
</evidence>
<feature type="transmembrane region" description="Helical" evidence="1">
    <location>
        <begin position="12"/>
        <end position="34"/>
    </location>
</feature>
<dbReference type="GeneID" id="74901247"/>
<comment type="caution">
    <text evidence="3">The sequence shown here is derived from an EMBL/GenBank/DDBJ whole genome shotgun (WGS) entry which is preliminary data.</text>
</comment>
<dbReference type="OrthoDB" id="4426042at2"/>
<dbReference type="PROSITE" id="PS51257">
    <property type="entry name" value="PROKAR_LIPOPROTEIN"/>
    <property type="match status" value="1"/>
</dbReference>
<organism evidence="3 4">
    <name type="scientific">Corynebacterium sanguinis</name>
    <dbReference type="NCBI Taxonomy" id="2594913"/>
    <lineage>
        <taxon>Bacteria</taxon>
        <taxon>Bacillati</taxon>
        <taxon>Actinomycetota</taxon>
        <taxon>Actinomycetes</taxon>
        <taxon>Mycobacteriales</taxon>
        <taxon>Corynebacteriaceae</taxon>
        <taxon>Corynebacterium</taxon>
    </lineage>
</organism>
<keyword evidence="5" id="KW-1185">Reference proteome</keyword>
<dbReference type="EMBL" id="JACEOR010000295">
    <property type="protein sequence ID" value="MBA4505198.1"/>
    <property type="molecule type" value="Genomic_DNA"/>
</dbReference>
<evidence type="ECO:0000313" key="3">
    <source>
        <dbReference type="EMBL" id="TVS29376.1"/>
    </source>
</evidence>